<feature type="region of interest" description="Disordered" evidence="7">
    <location>
        <begin position="3040"/>
        <end position="3061"/>
    </location>
</feature>
<evidence type="ECO:0000256" key="4">
    <source>
        <dbReference type="ARBA" id="ARBA00022786"/>
    </source>
</evidence>
<keyword evidence="4" id="KW-0833">Ubl conjugation pathway</keyword>
<feature type="domain" description="DUF6606" evidence="10">
    <location>
        <begin position="65"/>
        <end position="233"/>
    </location>
</feature>
<keyword evidence="3" id="KW-0645">Protease</keyword>
<dbReference type="Pfam" id="PF20255">
    <property type="entry name" value="DUF6606"/>
    <property type="match status" value="1"/>
</dbReference>
<keyword evidence="6" id="KW-0788">Thiol protease</keyword>
<dbReference type="InterPro" id="IPR027417">
    <property type="entry name" value="P-loop_NTPase"/>
</dbReference>
<dbReference type="Proteomes" id="UP001521116">
    <property type="component" value="Unassembled WGS sequence"/>
</dbReference>
<evidence type="ECO:0000256" key="1">
    <source>
        <dbReference type="ARBA" id="ARBA00000707"/>
    </source>
</evidence>
<feature type="compositionally biased region" description="Polar residues" evidence="7">
    <location>
        <begin position="3041"/>
        <end position="3055"/>
    </location>
</feature>
<dbReference type="EMBL" id="JAJVDC020000325">
    <property type="protein sequence ID" value="KAL1615274.1"/>
    <property type="molecule type" value="Genomic_DNA"/>
</dbReference>
<dbReference type="InterPro" id="IPR051346">
    <property type="entry name" value="OTU_Deubiquitinase"/>
</dbReference>
<dbReference type="InterPro" id="IPR022105">
    <property type="entry name" value="DUF3645"/>
</dbReference>
<dbReference type="PANTHER" id="PTHR13367:SF32">
    <property type="entry name" value="DUF6606 DOMAIN-CONTAINING PROTEIN"/>
    <property type="match status" value="1"/>
</dbReference>
<dbReference type="Pfam" id="PF12359">
    <property type="entry name" value="DUF3645"/>
    <property type="match status" value="1"/>
</dbReference>
<feature type="domain" description="DUF3638" evidence="8">
    <location>
        <begin position="1925"/>
        <end position="2147"/>
    </location>
</feature>
<evidence type="ECO:0000256" key="3">
    <source>
        <dbReference type="ARBA" id="ARBA00022670"/>
    </source>
</evidence>
<feature type="domain" description="DUF3645" evidence="9">
    <location>
        <begin position="2267"/>
        <end position="2299"/>
    </location>
</feature>
<evidence type="ECO:0000313" key="12">
    <source>
        <dbReference type="Proteomes" id="UP001521116"/>
    </source>
</evidence>
<protein>
    <recommendedName>
        <fullName evidence="2">ubiquitinyl hydrolase 1</fullName>
        <ecNumber evidence="2">3.4.19.12</ecNumber>
    </recommendedName>
</protein>
<gene>
    <name evidence="11" type="ORF">SLS56_011874</name>
</gene>
<evidence type="ECO:0000256" key="7">
    <source>
        <dbReference type="SAM" id="MobiDB-lite"/>
    </source>
</evidence>
<dbReference type="EC" id="3.4.19.12" evidence="2"/>
<evidence type="ECO:0000259" key="8">
    <source>
        <dbReference type="Pfam" id="PF12340"/>
    </source>
</evidence>
<evidence type="ECO:0000256" key="6">
    <source>
        <dbReference type="ARBA" id="ARBA00022807"/>
    </source>
</evidence>
<evidence type="ECO:0000256" key="5">
    <source>
        <dbReference type="ARBA" id="ARBA00022801"/>
    </source>
</evidence>
<dbReference type="Pfam" id="PF12340">
    <property type="entry name" value="DUF3638"/>
    <property type="match status" value="1"/>
</dbReference>
<comment type="catalytic activity">
    <reaction evidence="1">
        <text>Thiol-dependent hydrolysis of ester, thioester, amide, peptide and isopeptide bonds formed by the C-terminal Gly of ubiquitin (a 76-residue protein attached to proteins as an intracellular targeting signal).</text>
        <dbReference type="EC" id="3.4.19.12"/>
    </reaction>
</comment>
<evidence type="ECO:0000259" key="10">
    <source>
        <dbReference type="Pfam" id="PF20255"/>
    </source>
</evidence>
<comment type="caution">
    <text evidence="11">The sequence shown here is derived from an EMBL/GenBank/DDBJ whole genome shotgun (WGS) entry which is preliminary data.</text>
</comment>
<accession>A0ABR3SAE5</accession>
<dbReference type="SUPFAM" id="SSF52540">
    <property type="entry name" value="P-loop containing nucleoside triphosphate hydrolases"/>
    <property type="match status" value="1"/>
</dbReference>
<dbReference type="Gene3D" id="3.40.50.300">
    <property type="entry name" value="P-loop containing nucleotide triphosphate hydrolases"/>
    <property type="match status" value="1"/>
</dbReference>
<dbReference type="InterPro" id="IPR046541">
    <property type="entry name" value="DUF6606"/>
</dbReference>
<keyword evidence="12" id="KW-1185">Reference proteome</keyword>
<organism evidence="11 12">
    <name type="scientific">Neofusicoccum ribis</name>
    <dbReference type="NCBI Taxonomy" id="45134"/>
    <lineage>
        <taxon>Eukaryota</taxon>
        <taxon>Fungi</taxon>
        <taxon>Dikarya</taxon>
        <taxon>Ascomycota</taxon>
        <taxon>Pezizomycotina</taxon>
        <taxon>Dothideomycetes</taxon>
        <taxon>Dothideomycetes incertae sedis</taxon>
        <taxon>Botryosphaeriales</taxon>
        <taxon>Botryosphaeriaceae</taxon>
        <taxon>Neofusicoccum</taxon>
    </lineage>
</organism>
<proteinExistence type="predicted"/>
<evidence type="ECO:0000313" key="11">
    <source>
        <dbReference type="EMBL" id="KAL1615274.1"/>
    </source>
</evidence>
<evidence type="ECO:0000256" key="2">
    <source>
        <dbReference type="ARBA" id="ARBA00012759"/>
    </source>
</evidence>
<dbReference type="InterPro" id="IPR022099">
    <property type="entry name" value="DUF3638"/>
</dbReference>
<name>A0ABR3SAE5_9PEZI</name>
<sequence>MAVLDPEIRSLETLLNHIVLPERLPSGQGDDTSGLETELADVLIHAIEALANVVPDPQLPTWDDSHIVEFEAFEASAKSRDVLAAESALQWRFPGAAAAIPFNTFADDSFQQNLADFLEQCSGESFEEFAAHARKAGADVVETRDTADPALVSQLLMTILEAYGCRLSPPLLHKRVRDDVVWEAGAETPWRRSAYWLVLRVGLARYLDTTYGPEAGRVRYKLLICVVLAQLLRRSTGVVSVELLCNLRAKLARRLSKLEADRIKCPPSAVDINTTVFPALGSFFHDTLKNATDHINATWNAFKRTIQRPAHTLPRRADRSSLRLRLPNSGEILESILASPSPLDDSHHQQVSFDINGDGQASRSFFDRYSRLSAIEKEVTDGIFEGRLTGLSDEKACMEISAAIERYLEDVGSAYDGLPEMQSAKVLTVMDMWMMMDERATTEIGLLLDYSPTVPAAALDVLQLPSKAEMCRLQRIQDYLQSRTERAGASAPTIFDNPSKRCFAVRYYNECDDSSKMAKLNQRIETQAEGMWKKKTKEWEKRSKDYEDLSLQITQTQCLCGKARRRERNNDPGCEKCEMKQRRRKMGIVIHEHFLPEDQAQRKAVIFELRCPPVFAAYRTAVWSILSRLGYLDLAASTEATYGLREYNKLAPFLTRPVGNISLSSKTKSHLRTHYKWARLPVELDKVLRPHGMTFSYQDTVTRIWCAQKPEPSFAHLCQWMIPSGSPLVQLQSLPSFAVDTGGPSSNEILASQPQCPNGLSVQEFTAVQSLFTGRHCRWPSILIELGSSHLNFSSEAITLIIAQLAVHAGPAEPGDPLRTIHCVFRDDVFCAQLASQIAQWLELIAANWHEAHMMNMLITLLLRLASLATGPAKTRAMDLVEMAQGITHEWMGRLRSELHQAADCDASQKLSRHMVWAALLCRRTCAAYTDEAAPTWRLQPRALQRFIEASIALQENLHSDPAALPSFLKLSLIRDVRMRRWMSGFMRASIEHNPQSLTAAVDSVWPNGAHAGLRQYSHPKFIHKPPQQWIELQMDWQEGARRQTVHYDVLDGRLLVDGKPLSRLPSEHQDSWMLKELFGRQSLLTYPSYLPGMLYMLNFAPRGHEIHLGTRENRLIIRACYRGALLELVPRNTFGSPENPDLPASLVENCVHWLNLTTGVVEARQKPSIWIQKESNWTIDIRRRLARRRRVFLIDPRSPLFDRVAGVFCGFENRAHLAVYQPQSANGGLSVELRRLDLNFFVNEAGRLYCRELRGEVDPDQDAGTWYGLDSKIVLRDDQNPHQRSILVPLGPLSWVRRGIHVALHVENSGNYGIFAINTILGRLDCPAEARLLFFKALLHAYTSSIVPDPLTLRTGTEEALYCLRAGQNQPWTPLNPAFAQYLDLLAKLTPRRVYYPPDGKAMQQISWDAHLPVATQNDSFSALVAEIYEKSLRLSAFSSVESMELSLEDTGSPHLRRRSSARRSAFWRVDSHDSDVLGCRDMLYHSRDHQVIGSRHVDVFESVTLVHTWRAEFPVRPDLAGLLRRWPVIQMCGSHPDRLLLSNLFSADFAMEWGTLVSLCRRARSADSHLLCFVLGAISFRQTLDMSLVRTLIAFAVSDDLKALEPPAWPSYSRFEPNQAPSVKHLLQLLDPFRNTHEAGSIVSERMHREQVDVYCRQLAEFLLSQWPCPTPTLDGFSGDNPLLLDVSGAMDAVETDWMRLIQNRELSGWVTRVQGTLDRLCSTIKIQLPEAFADGTDFVLQERRERDVPCLGDELLAPVNQISSEQAQELRGIIAGMIASQSNVRRQHGQSLERSLQALETVQGSTCVQDGATKPLNSVLPPSEVARKAVLARFKQICQALECDDPRVAWLKHGGLWPCISPVTLLEQLRTVAKTRFGFGMRDSLVEYGVSITTLQQQLRIDDARMRKNTKAADEEAGNPGHESWNPAEYPDWLLLEIDGNLLIRREQVDVALSTISPPSGGNAVLQMNMGQGKTSCIVPMVAAVLADSKRLLRIIVPKALLVQTVQVLQARLGNLLGREVRSVPFSRQTPTTVESVDAFLSIHGDIMSNSGVIVTLPEHVLSFKLSGTQQLLDGKISEARHMIGAQKWMNRVCRDVLDECDFTLASQTQLIYPSGPQTTLDGHPSRWQTAETLLNLVQSYIWGLQEDFPRSIEVVSRHNGGFPWLFFLRADAEEALIVRLADHITRGKTSILSLKDCSPADREVVRRFISETHVQETDEQCIKTIFAGRELMRKNTYLLRGLLAHGILLLTLKKRWNVQYGLDSTREPISVPYHAKGVPFDQAEWGHPDVAILFTCLSFYFAGLRLTQFQQCAQLMIQSDDPTTEYCRWTGSSPTLPGRLREWSLINVDDEVQMHELWNHLRHNVIVIDYFMNHFVFPVYAKQFRTQICTSGWDIPLCRPETPESAVQPEDTHVPMTTGFSGTNDNRTLLPLTIKQRDLPGLMHTNADVLAYLLQPRNRGYVLAADHGRRVSEEALLYKIKGRGIRILIDAGAQILEMDNLTLVKTWMRVDSKAKAALYFNTENRPFILYRSGTQVPLLASSLANDLSECLVYLDEAHTRGTDLKLPPNAKGALTLGLGQTKDQTVQAMRLRQLGTTQSVVFFATPEVHQSILDHNKKENKSHIDSHDVVNWLLEQTCRGIEQLQSLYLSQGLDFCCRSEAAAKFPNYLTDSQDRAAYLKEIRCVENQTLEGMYQPRQQLGIAEILEQPSLATAGFLTELAGYNHTIEMVAECTTSHLALQEVEQEREVAHEVEAVRKVQRPIYYSALPYGGLHQDIQRFARTGEARVTAAGYEPVLTAIKHTQTGQKYDIDAVLFSHKLFVSREFSKTVKLKRPDDTFLAAVIVTPEEAEDLIPMQRDCKYPMTHLTTYAAPITRRMLHFSRLSYYAIPSTSSNSQAPEWLVNELGLFAGRLYFDLEEYEGMRKLLGVHNTDDTLTRRACPTGTSSTHVAGPESRHQNFQLSTSTANTLMFIQEWLGVRRKGQEFTNTPMGYMCEEKPLTTQHPFFTKLSGTHMPDDLLELPEKTIQFEAGKPQILNANDSNGSETSSIGCDTDLE</sequence>
<evidence type="ECO:0000259" key="9">
    <source>
        <dbReference type="Pfam" id="PF12359"/>
    </source>
</evidence>
<keyword evidence="5" id="KW-0378">Hydrolase</keyword>
<reference evidence="11 12" key="1">
    <citation type="submission" date="2024-02" db="EMBL/GenBank/DDBJ databases">
        <title>De novo assembly and annotation of 12 fungi associated with fruit tree decline syndrome in Ontario, Canada.</title>
        <authorList>
            <person name="Sulman M."/>
            <person name="Ellouze W."/>
            <person name="Ilyukhin E."/>
        </authorList>
    </citation>
    <scope>NUCLEOTIDE SEQUENCE [LARGE SCALE GENOMIC DNA]</scope>
    <source>
        <strain evidence="11 12">M1-105</strain>
    </source>
</reference>
<dbReference type="PANTHER" id="PTHR13367">
    <property type="entry name" value="UBIQUITIN THIOESTERASE"/>
    <property type="match status" value="1"/>
</dbReference>